<dbReference type="InterPro" id="IPR013655">
    <property type="entry name" value="PAS_fold_3"/>
</dbReference>
<accession>A0ABX1JZT6</accession>
<dbReference type="Proteomes" id="UP000777774">
    <property type="component" value="Unassembled WGS sequence"/>
</dbReference>
<dbReference type="InterPro" id="IPR035965">
    <property type="entry name" value="PAS-like_dom_sf"/>
</dbReference>
<dbReference type="EMBL" id="JAAXOY010000123">
    <property type="protein sequence ID" value="NKY39255.1"/>
    <property type="molecule type" value="Genomic_DNA"/>
</dbReference>
<dbReference type="Pfam" id="PF08447">
    <property type="entry name" value="PAS_3"/>
    <property type="match status" value="1"/>
</dbReference>
<dbReference type="Pfam" id="PF03861">
    <property type="entry name" value="ANTAR"/>
    <property type="match status" value="1"/>
</dbReference>
<feature type="domain" description="ANTAR" evidence="1">
    <location>
        <begin position="111"/>
        <end position="172"/>
    </location>
</feature>
<dbReference type="RefSeq" id="WP_168678396.1">
    <property type="nucleotide sequence ID" value="NZ_JAAXOY010000123.1"/>
</dbReference>
<sequence>MDDLQSGQFLVPVDGRPWWSDELYAVLGMSPGDVPPTLDALLRHVRVDEREALRRAVEECARGGAAFAQVHTVKRLEGESRVVAIAGVAEPAGPGHDVRGVVVDVSPDVRARAARAVNAKLPELLAERPVVEQAIGCLGLVYGVDRAGALEMLRWSADRRDVDVTAAARLVMQAAVAAGGDLGTQGGRLERAVASALDDTPPT</sequence>
<dbReference type="Gene3D" id="3.30.450.20">
    <property type="entry name" value="PAS domain"/>
    <property type="match status" value="1"/>
</dbReference>
<proteinExistence type="predicted"/>
<dbReference type="PROSITE" id="PS50921">
    <property type="entry name" value="ANTAR"/>
    <property type="match status" value="1"/>
</dbReference>
<evidence type="ECO:0000259" key="1">
    <source>
        <dbReference type="PROSITE" id="PS50921"/>
    </source>
</evidence>
<dbReference type="InterPro" id="IPR005561">
    <property type="entry name" value="ANTAR"/>
</dbReference>
<comment type="caution">
    <text evidence="2">The sequence shown here is derived from an EMBL/GenBank/DDBJ whole genome shotgun (WGS) entry which is preliminary data.</text>
</comment>
<keyword evidence="3" id="KW-1185">Reference proteome</keyword>
<gene>
    <name evidence="2" type="ORF">HGA02_06840</name>
</gene>
<evidence type="ECO:0000313" key="2">
    <source>
        <dbReference type="EMBL" id="NKY39255.1"/>
    </source>
</evidence>
<dbReference type="InterPro" id="IPR036388">
    <property type="entry name" value="WH-like_DNA-bd_sf"/>
</dbReference>
<dbReference type="SUPFAM" id="SSF55785">
    <property type="entry name" value="PYP-like sensor domain (PAS domain)"/>
    <property type="match status" value="1"/>
</dbReference>
<organism evidence="2 3">
    <name type="scientific">Cellulomonas septica</name>
    <dbReference type="NCBI Taxonomy" id="285080"/>
    <lineage>
        <taxon>Bacteria</taxon>
        <taxon>Bacillati</taxon>
        <taxon>Actinomycetota</taxon>
        <taxon>Actinomycetes</taxon>
        <taxon>Micrococcales</taxon>
        <taxon>Cellulomonadaceae</taxon>
        <taxon>Cellulomonas</taxon>
    </lineage>
</organism>
<dbReference type="SMART" id="SM01012">
    <property type="entry name" value="ANTAR"/>
    <property type="match status" value="1"/>
</dbReference>
<reference evidence="2 3" key="1">
    <citation type="submission" date="2020-04" db="EMBL/GenBank/DDBJ databases">
        <title>MicrobeNet Type strains.</title>
        <authorList>
            <person name="Nicholson A.C."/>
        </authorList>
    </citation>
    <scope>NUCLEOTIDE SEQUENCE [LARGE SCALE GENOMIC DNA]</scope>
    <source>
        <strain evidence="2 3">ATCC BAA-787</strain>
    </source>
</reference>
<evidence type="ECO:0000313" key="3">
    <source>
        <dbReference type="Proteomes" id="UP000777774"/>
    </source>
</evidence>
<name>A0ABX1JZT6_9CELL</name>
<dbReference type="Gene3D" id="1.10.10.10">
    <property type="entry name" value="Winged helix-like DNA-binding domain superfamily/Winged helix DNA-binding domain"/>
    <property type="match status" value="1"/>
</dbReference>
<protein>
    <submittedName>
        <fullName evidence="2">ANTAR domain-containing protein</fullName>
    </submittedName>
</protein>